<dbReference type="AlphaFoldDB" id="A0A9D4ETA8"/>
<keyword evidence="2" id="KW-1185">Reference proteome</keyword>
<comment type="caution">
    <text evidence="1">The sequence shown here is derived from an EMBL/GenBank/DDBJ whole genome shotgun (WGS) entry which is preliminary data.</text>
</comment>
<sequence>MHYHVAVVQGSIFCKRLLYMAVYYWYTGQYTTIWLLYKAEYYHVYVVQGSI</sequence>
<evidence type="ECO:0000313" key="2">
    <source>
        <dbReference type="Proteomes" id="UP000828390"/>
    </source>
</evidence>
<reference evidence="1" key="1">
    <citation type="journal article" date="2019" name="bioRxiv">
        <title>The Genome of the Zebra Mussel, Dreissena polymorpha: A Resource for Invasive Species Research.</title>
        <authorList>
            <person name="McCartney M.A."/>
            <person name="Auch B."/>
            <person name="Kono T."/>
            <person name="Mallez S."/>
            <person name="Zhang Y."/>
            <person name="Obille A."/>
            <person name="Becker A."/>
            <person name="Abrahante J.E."/>
            <person name="Garbe J."/>
            <person name="Badalamenti J.P."/>
            <person name="Herman A."/>
            <person name="Mangelson H."/>
            <person name="Liachko I."/>
            <person name="Sullivan S."/>
            <person name="Sone E.D."/>
            <person name="Koren S."/>
            <person name="Silverstein K.A.T."/>
            <person name="Beckman K.B."/>
            <person name="Gohl D.M."/>
        </authorList>
    </citation>
    <scope>NUCLEOTIDE SEQUENCE</scope>
    <source>
        <strain evidence="1">Duluth1</strain>
        <tissue evidence="1">Whole animal</tissue>
    </source>
</reference>
<dbReference type="Proteomes" id="UP000828390">
    <property type="component" value="Unassembled WGS sequence"/>
</dbReference>
<proteinExistence type="predicted"/>
<evidence type="ECO:0000313" key="1">
    <source>
        <dbReference type="EMBL" id="KAH3785008.1"/>
    </source>
</evidence>
<accession>A0A9D4ETA8</accession>
<organism evidence="1 2">
    <name type="scientific">Dreissena polymorpha</name>
    <name type="common">Zebra mussel</name>
    <name type="synonym">Mytilus polymorpha</name>
    <dbReference type="NCBI Taxonomy" id="45954"/>
    <lineage>
        <taxon>Eukaryota</taxon>
        <taxon>Metazoa</taxon>
        <taxon>Spiralia</taxon>
        <taxon>Lophotrochozoa</taxon>
        <taxon>Mollusca</taxon>
        <taxon>Bivalvia</taxon>
        <taxon>Autobranchia</taxon>
        <taxon>Heteroconchia</taxon>
        <taxon>Euheterodonta</taxon>
        <taxon>Imparidentia</taxon>
        <taxon>Neoheterodontei</taxon>
        <taxon>Myida</taxon>
        <taxon>Dreissenoidea</taxon>
        <taxon>Dreissenidae</taxon>
        <taxon>Dreissena</taxon>
    </lineage>
</organism>
<name>A0A9D4ETA8_DREPO</name>
<protein>
    <submittedName>
        <fullName evidence="1">Uncharacterized protein</fullName>
    </submittedName>
</protein>
<reference evidence="1" key="2">
    <citation type="submission" date="2020-11" db="EMBL/GenBank/DDBJ databases">
        <authorList>
            <person name="McCartney M.A."/>
            <person name="Auch B."/>
            <person name="Kono T."/>
            <person name="Mallez S."/>
            <person name="Becker A."/>
            <person name="Gohl D.M."/>
            <person name="Silverstein K.A.T."/>
            <person name="Koren S."/>
            <person name="Bechman K.B."/>
            <person name="Herman A."/>
            <person name="Abrahante J.E."/>
            <person name="Garbe J."/>
        </authorList>
    </citation>
    <scope>NUCLEOTIDE SEQUENCE</scope>
    <source>
        <strain evidence="1">Duluth1</strain>
        <tissue evidence="1">Whole animal</tissue>
    </source>
</reference>
<dbReference type="EMBL" id="JAIWYP010000008">
    <property type="protein sequence ID" value="KAH3785008.1"/>
    <property type="molecule type" value="Genomic_DNA"/>
</dbReference>
<gene>
    <name evidence="1" type="ORF">DPMN_163090</name>
</gene>